<evidence type="ECO:0000259" key="7">
    <source>
        <dbReference type="SMART" id="SM00479"/>
    </source>
</evidence>
<dbReference type="EMBL" id="FOXF01000035">
    <property type="protein sequence ID" value="SFP54718.1"/>
    <property type="molecule type" value="Genomic_DNA"/>
</dbReference>
<keyword evidence="2 5" id="KW-0540">Nuclease</keyword>
<keyword evidence="3 5" id="KW-0378">Hydrolase</keyword>
<evidence type="ECO:0000313" key="9">
    <source>
        <dbReference type="Proteomes" id="UP000243745"/>
    </source>
</evidence>
<feature type="binding site" evidence="5">
    <location>
        <position position="187"/>
    </location>
    <ligand>
        <name>Mg(2+)</name>
        <dbReference type="ChEBI" id="CHEBI:18420"/>
        <label>2</label>
        <note>catalytic</note>
    </ligand>
</feature>
<dbReference type="HAMAP" id="MF_00157">
    <property type="entry name" value="RNase_T"/>
    <property type="match status" value="1"/>
</dbReference>
<dbReference type="RefSeq" id="WP_093142807.1">
    <property type="nucleotide sequence ID" value="NZ_FOXF01000035.1"/>
</dbReference>
<feature type="binding site" evidence="5">
    <location>
        <position position="29"/>
    </location>
    <ligand>
        <name>Mg(2+)</name>
        <dbReference type="ChEBI" id="CHEBI:18420"/>
        <label>2</label>
        <note>catalytic</note>
    </ligand>
</feature>
<dbReference type="NCBIfam" id="TIGR01298">
    <property type="entry name" value="RNaseT"/>
    <property type="match status" value="1"/>
</dbReference>
<feature type="binding site" evidence="5">
    <location>
        <position position="29"/>
    </location>
    <ligand>
        <name>Mg(2+)</name>
        <dbReference type="ChEBI" id="CHEBI:18420"/>
        <label>1</label>
        <note>catalytic</note>
    </ligand>
</feature>
<evidence type="ECO:0000256" key="2">
    <source>
        <dbReference type="ARBA" id="ARBA00022722"/>
    </source>
</evidence>
<dbReference type="Proteomes" id="UP000243745">
    <property type="component" value="Unassembled WGS sequence"/>
</dbReference>
<feature type="site" description="Important for substrate binding and specificity" evidence="5">
    <location>
        <position position="83"/>
    </location>
</feature>
<dbReference type="PANTHER" id="PTHR30231:SF2">
    <property type="entry name" value="RIBONUCLEASE T"/>
    <property type="match status" value="1"/>
</dbReference>
<evidence type="ECO:0000256" key="1">
    <source>
        <dbReference type="ARBA" id="ARBA00022694"/>
    </source>
</evidence>
<feature type="active site" description="Proton donor/acceptor" evidence="5">
    <location>
        <position position="187"/>
    </location>
</feature>
<proteinExistence type="inferred from homology"/>
<feature type="domain" description="Exonuclease" evidence="7">
    <location>
        <begin position="24"/>
        <end position="209"/>
    </location>
</feature>
<keyword evidence="9" id="KW-1185">Reference proteome</keyword>
<name>A0A662ZIJ0_9GAMM</name>
<dbReference type="GO" id="GO:0008408">
    <property type="term" value="F:3'-5' exonuclease activity"/>
    <property type="evidence" value="ECO:0007669"/>
    <property type="project" value="TreeGrafter"/>
</dbReference>
<dbReference type="SMART" id="SM00479">
    <property type="entry name" value="EXOIII"/>
    <property type="match status" value="1"/>
</dbReference>
<feature type="compositionally biased region" description="Low complexity" evidence="6">
    <location>
        <begin position="235"/>
        <end position="251"/>
    </location>
</feature>
<keyword evidence="1 5" id="KW-0819">tRNA processing</keyword>
<feature type="site" description="Important for substrate binding and specificity" evidence="5">
    <location>
        <position position="130"/>
    </location>
</feature>
<dbReference type="InterPro" id="IPR036397">
    <property type="entry name" value="RNaseH_sf"/>
</dbReference>
<sequence length="259" mass="28505">MTDNTAAENSDNLQDISQRFRGYYPVVVDVETAGFDPKNSALLEVAFCTLKINENGDFEKDEMFHCNIKPFPNSVIEEANIKFLGIDPFDPAREALDEKVGLLPIFKQLNKKVKKAGCKRAILVGHNAHFDHSFIMAAAERLNFKRNPFHPFTVMDTATLASLFLGHSVLSVACETAGIPFDAGSAHDAAYDTDREAELFCYFVNRFRKLGGWPLCGEDLDRANEAKNRYANRNSTAEGTPAAGAEGSGAAEEGKVCEE</sequence>
<dbReference type="EC" id="3.1.13.-" evidence="5"/>
<comment type="subunit">
    <text evidence="5">Homodimer.</text>
</comment>
<dbReference type="OrthoDB" id="9778264at2"/>
<dbReference type="InterPro" id="IPR005987">
    <property type="entry name" value="RNase_T"/>
</dbReference>
<reference evidence="8 9" key="1">
    <citation type="submission" date="2016-10" db="EMBL/GenBank/DDBJ databases">
        <authorList>
            <person name="Varghese N."/>
            <person name="Submissions S."/>
        </authorList>
    </citation>
    <scope>NUCLEOTIDE SEQUENCE [LARGE SCALE GENOMIC DNA]</scope>
    <source>
        <strain evidence="8 9">DSM 1361</strain>
    </source>
</reference>
<dbReference type="SUPFAM" id="SSF53098">
    <property type="entry name" value="Ribonuclease H-like"/>
    <property type="match status" value="1"/>
</dbReference>
<accession>A0A662ZIJ0</accession>
<dbReference type="GO" id="GO:0016896">
    <property type="term" value="F:RNA exonuclease activity, producing 5'-phosphomonoesters"/>
    <property type="evidence" value="ECO:0007669"/>
    <property type="project" value="UniProtKB-UniRule"/>
</dbReference>
<dbReference type="GO" id="GO:0003676">
    <property type="term" value="F:nucleic acid binding"/>
    <property type="evidence" value="ECO:0007669"/>
    <property type="project" value="InterPro"/>
</dbReference>
<evidence type="ECO:0000256" key="3">
    <source>
        <dbReference type="ARBA" id="ARBA00022801"/>
    </source>
</evidence>
<dbReference type="GO" id="GO:0000287">
    <property type="term" value="F:magnesium ion binding"/>
    <property type="evidence" value="ECO:0007669"/>
    <property type="project" value="UniProtKB-UniRule"/>
</dbReference>
<dbReference type="InterPro" id="IPR012337">
    <property type="entry name" value="RNaseH-like_sf"/>
</dbReference>
<dbReference type="GO" id="GO:0008033">
    <property type="term" value="P:tRNA processing"/>
    <property type="evidence" value="ECO:0007669"/>
    <property type="project" value="UniProtKB-KW"/>
</dbReference>
<dbReference type="Gene3D" id="3.30.420.10">
    <property type="entry name" value="Ribonuclease H-like superfamily/Ribonuclease H"/>
    <property type="match status" value="1"/>
</dbReference>
<feature type="binding site" evidence="5">
    <location>
        <position position="192"/>
    </location>
    <ligand>
        <name>Mg(2+)</name>
        <dbReference type="ChEBI" id="CHEBI:18420"/>
        <label>2</label>
        <note>catalytic</note>
    </ligand>
</feature>
<evidence type="ECO:0000256" key="5">
    <source>
        <dbReference type="HAMAP-Rule" id="MF_00157"/>
    </source>
</evidence>
<dbReference type="PANTHER" id="PTHR30231">
    <property type="entry name" value="DNA POLYMERASE III SUBUNIT EPSILON"/>
    <property type="match status" value="1"/>
</dbReference>
<evidence type="ECO:0000256" key="4">
    <source>
        <dbReference type="ARBA" id="ARBA00022839"/>
    </source>
</evidence>
<gene>
    <name evidence="5" type="primary">rnt</name>
    <name evidence="8" type="ORF">SAMN02910344_01687</name>
</gene>
<comment type="function">
    <text evidence="5">Trims short 3' overhangs of a variety of RNA species, leaving a one or two nucleotide 3' overhang. Responsible for the end-turnover of tRNA: specifically removes the terminal AMP residue from uncharged tRNA (tRNA-C-C-A). Also appears to be involved in tRNA biosynthesis.</text>
</comment>
<dbReference type="GO" id="GO:0045004">
    <property type="term" value="P:DNA replication proofreading"/>
    <property type="evidence" value="ECO:0007669"/>
    <property type="project" value="TreeGrafter"/>
</dbReference>
<keyword evidence="5" id="KW-0479">Metal-binding</keyword>
<comment type="similarity">
    <text evidence="5">Belongs to the RNase T family.</text>
</comment>
<feature type="binding site" evidence="5">
    <location>
        <position position="31"/>
    </location>
    <ligand>
        <name>Mg(2+)</name>
        <dbReference type="ChEBI" id="CHEBI:18420"/>
        <label>2</label>
        <note>catalytic</note>
    </ligand>
</feature>
<comment type="cofactor">
    <cofactor evidence="5">
        <name>Mg(2+)</name>
        <dbReference type="ChEBI" id="CHEBI:18420"/>
    </cofactor>
    <text evidence="5">Binds two Mg(2+) per subunit. The active form of the enzyme binds two Mg(2+) ions in its active site. The first Mg(2+) forms only one salt bridge with the protein.</text>
</comment>
<feature type="site" description="Important for substrate binding and specificity" evidence="5">
    <location>
        <position position="35"/>
    </location>
</feature>
<protein>
    <recommendedName>
        <fullName evidence="5">Ribonuclease T</fullName>
        <ecNumber evidence="5">3.1.13.-</ecNumber>
    </recommendedName>
    <alternativeName>
        <fullName evidence="5">Exoribonuclease T</fullName>
        <shortName evidence="5">RNase T</shortName>
    </alternativeName>
</protein>
<dbReference type="Pfam" id="PF00929">
    <property type="entry name" value="RNase_T"/>
    <property type="match status" value="1"/>
</dbReference>
<keyword evidence="4 5" id="KW-0269">Exonuclease</keyword>
<dbReference type="InterPro" id="IPR013520">
    <property type="entry name" value="Ribonucl_H"/>
</dbReference>
<feature type="site" description="Important for substrate binding and specificity" evidence="5">
    <location>
        <position position="152"/>
    </location>
</feature>
<keyword evidence="5" id="KW-0460">Magnesium</keyword>
<organism evidence="8 9">
    <name type="scientific">Ruminobacter amylophilus</name>
    <dbReference type="NCBI Taxonomy" id="867"/>
    <lineage>
        <taxon>Bacteria</taxon>
        <taxon>Pseudomonadati</taxon>
        <taxon>Pseudomonadota</taxon>
        <taxon>Gammaproteobacteria</taxon>
        <taxon>Aeromonadales</taxon>
        <taxon>Succinivibrionaceae</taxon>
        <taxon>Ruminobacter</taxon>
    </lineage>
</organism>
<evidence type="ECO:0000256" key="6">
    <source>
        <dbReference type="SAM" id="MobiDB-lite"/>
    </source>
</evidence>
<dbReference type="GO" id="GO:0005829">
    <property type="term" value="C:cytosol"/>
    <property type="evidence" value="ECO:0007669"/>
    <property type="project" value="TreeGrafter"/>
</dbReference>
<feature type="region of interest" description="Disordered" evidence="6">
    <location>
        <begin position="231"/>
        <end position="259"/>
    </location>
</feature>
<dbReference type="AlphaFoldDB" id="A0A662ZIJ0"/>
<evidence type="ECO:0000313" key="8">
    <source>
        <dbReference type="EMBL" id="SFP54718.1"/>
    </source>
</evidence>